<evidence type="ECO:0000313" key="1">
    <source>
        <dbReference type="EMBL" id="KAB2100430.1"/>
    </source>
</evidence>
<organism evidence="1 2">
    <name type="scientific">Alternaria gaisen</name>
    <dbReference type="NCBI Taxonomy" id="167740"/>
    <lineage>
        <taxon>Eukaryota</taxon>
        <taxon>Fungi</taxon>
        <taxon>Dikarya</taxon>
        <taxon>Ascomycota</taxon>
        <taxon>Pezizomycotina</taxon>
        <taxon>Dothideomycetes</taxon>
        <taxon>Pleosporomycetidae</taxon>
        <taxon>Pleosporales</taxon>
        <taxon>Pleosporineae</taxon>
        <taxon>Pleosporaceae</taxon>
        <taxon>Alternaria</taxon>
        <taxon>Alternaria sect. Alternaria</taxon>
    </lineage>
</organism>
<name>A0ACB6F7N5_9PLEO</name>
<comment type="caution">
    <text evidence="1">The sequence shown here is derived from an EMBL/GenBank/DDBJ whole genome shotgun (WGS) entry which is preliminary data.</text>
</comment>
<sequence length="1137" mass="126156">MAGRRLVDAAKLFNASKSVAQKHIALRSSQWDAYNKTSSLAKAVKSQTDRVTLTAAAAIALSQRFGEEAPSYARAAADRATNTQWTQQSDIPRRGTVEKETPVEDVREGVEQDHHYDRSAQNSAQEPPPTDELEVEQKKAPRSPLPDGTIPSQGLTLEQEEKGQDTFSERPVHEAPKEPLAEDQGESVRHKDEGIKPVESTETTIPLPGNPRGASTQAAETIPAHANDPQQTPISPQTEKLQKGHDRDVFYTRSVESQPTTASHPQTQIPKTSGTRQQGDEHVKDKQINQDVFYNPPKPGQGQVDDIPEGINTDVFHSRKVARMLGSDPFSRKEFAERKSGGRHPLDDRPIPKTSGRHPLDDRPVAPVQQQSQPSTQEPQPATTSKEMEDLASQLAQDVQLNAAASESPNEVATQPEKASYALRESRVPASRFGRIWQYAGLGTSMALGAVGEGFRRATGGAASATGSLMLSPGNMEILVAKLSRMRGAALKLGQMISFQDIKMLPPEIHDVLQRVQDSADYMPASQRNKVLSSNLGENWRDLFESIEDVPIAAASIGQVHKAVLKSNGQAVAVKIQYPGVANSIDSDLSNLSLLLTASRLLPKGLYLDKTIANARTELGWECDYTREAECQTRFRDLLQDDTDVFTVPKVFPEACGPTVLTAELMHGVGVTKLKTLTQEQRDWIGTQILRLCLREIVEFKFMQTDPNWTNFLYNASAQKIELLDFGASRDYPDKFVEPYIKVLIAASKGDRDSIRDLSLELGYLTGSESPAMLDAHIQSVLTLAEPFSGSGPEIYDFRDQTITDRVRGLIPVMVKERLAPPPEETYSLHRKLSAAAPSDFELPSQNLHSHPSTRYASLSTDPANNRATPSKKGARINKEAIRILKTWFITHENKPYPRYNDLQFLQQQTGLEHKQIMTWFSNARRRGLYRDSRSKHPQVHDTQTSPIDIIARPGTPAVQLGLQHKDPLQRWLKSPPENEAASFGDIFRAVTTGSDCSNSEHDNSETLYPLSSASSASTFYSNARSDCNSSGSQTSNRPTRRSRKRGLKKNDRSKRAFAAPDLPFQCTFCVETFKTKYDWQRHENALHLSLEQWICAPEGPRVPVSARQEDQFCTFCGKLSPDDTHLDEHQYSACQA</sequence>
<dbReference type="Proteomes" id="UP000293547">
    <property type="component" value="Unassembled WGS sequence"/>
</dbReference>
<evidence type="ECO:0000313" key="2">
    <source>
        <dbReference type="Proteomes" id="UP000293547"/>
    </source>
</evidence>
<gene>
    <name evidence="1" type="ORF">AG0111_0g11506</name>
</gene>
<dbReference type="EMBL" id="PDWZ02000013">
    <property type="protein sequence ID" value="KAB2100430.1"/>
    <property type="molecule type" value="Genomic_DNA"/>
</dbReference>
<accession>A0ACB6F7N5</accession>
<reference evidence="1 2" key="1">
    <citation type="journal article" date="2019" name="bioRxiv">
        <title>Genomics, evolutionary history and diagnostics of the Alternaria alternata species group including apple and Asian pear pathotypes.</title>
        <authorList>
            <person name="Armitage A.D."/>
            <person name="Cockerton H.M."/>
            <person name="Sreenivasaprasad S."/>
            <person name="Woodhall J.W."/>
            <person name="Lane C.R."/>
            <person name="Harrison R.J."/>
            <person name="Clarkson J.P."/>
        </authorList>
    </citation>
    <scope>NUCLEOTIDE SEQUENCE [LARGE SCALE GENOMIC DNA]</scope>
    <source>
        <strain evidence="1 2">FERA 650</strain>
    </source>
</reference>
<protein>
    <submittedName>
        <fullName evidence="1">Uncharacterized protein</fullName>
    </submittedName>
</protein>
<proteinExistence type="predicted"/>
<keyword evidence="2" id="KW-1185">Reference proteome</keyword>